<dbReference type="PANTHER" id="PTHR19353">
    <property type="entry name" value="FATTY ACID DESATURASE 2"/>
    <property type="match status" value="1"/>
</dbReference>
<keyword evidence="4" id="KW-1185">Reference proteome</keyword>
<organism evidence="3 4">
    <name type="scientific">Halioglobus maricola</name>
    <dbReference type="NCBI Taxonomy" id="2601894"/>
    <lineage>
        <taxon>Bacteria</taxon>
        <taxon>Pseudomonadati</taxon>
        <taxon>Pseudomonadota</taxon>
        <taxon>Gammaproteobacteria</taxon>
        <taxon>Cellvibrionales</taxon>
        <taxon>Halieaceae</taxon>
        <taxon>Halioglobus</taxon>
    </lineage>
</organism>
<dbReference type="AlphaFoldDB" id="A0A5P9NQ35"/>
<proteinExistence type="predicted"/>
<accession>A0A5P9NQ35</accession>
<evidence type="ECO:0000313" key="4">
    <source>
        <dbReference type="Proteomes" id="UP000326287"/>
    </source>
</evidence>
<name>A0A5P9NQ35_9GAMM</name>
<feature type="transmembrane region" description="Helical" evidence="1">
    <location>
        <begin position="174"/>
        <end position="197"/>
    </location>
</feature>
<dbReference type="PANTHER" id="PTHR19353:SF19">
    <property type="entry name" value="DELTA(5) FATTY ACID DESATURASE C-RELATED"/>
    <property type="match status" value="1"/>
</dbReference>
<feature type="transmembrane region" description="Helical" evidence="1">
    <location>
        <begin position="118"/>
        <end position="136"/>
    </location>
</feature>
<feature type="domain" description="Fatty acid desaturase" evidence="2">
    <location>
        <begin position="33"/>
        <end position="266"/>
    </location>
</feature>
<evidence type="ECO:0000313" key="3">
    <source>
        <dbReference type="EMBL" id="QFU77882.1"/>
    </source>
</evidence>
<dbReference type="Proteomes" id="UP000326287">
    <property type="component" value="Chromosome"/>
</dbReference>
<keyword evidence="1" id="KW-1133">Transmembrane helix</keyword>
<sequence>MGAVAWPTVLLGLTVAAGYVSTFALALTGQLSLWMAGPLVVVFTYLAYTVLHDAAHGSISGSHTSLRWMNEALGYIAAWILMLPLTAHRHEHLAHHRHTNDGADDPDFHVGDMTKSPYAWVMAAVNIFSGQFSYYMEHRWSKATGKQNLYLCLEIAAMLLPRLGLLLAGYWTEVLVLTVAGWLGGTTLLLYLFAYIVHRPHTEVGRYVDTSTILAPGPFQSVVTWLWMFQNYHAIHHLFPRVPFYQYAKLFAEIEPIMLAKGAPIYRLTMRGLAEHRPDVAALV</sequence>
<dbReference type="EMBL" id="CP036422">
    <property type="protein sequence ID" value="QFU77882.1"/>
    <property type="molecule type" value="Genomic_DNA"/>
</dbReference>
<protein>
    <submittedName>
        <fullName evidence="3">Fatty acid desaturase</fullName>
    </submittedName>
</protein>
<feature type="transmembrane region" description="Helical" evidence="1">
    <location>
        <begin position="32"/>
        <end position="51"/>
    </location>
</feature>
<keyword evidence="1" id="KW-0472">Membrane</keyword>
<dbReference type="OrthoDB" id="9796486at2"/>
<dbReference type="KEGG" id="halc:EY643_12730"/>
<keyword evidence="1" id="KW-0812">Transmembrane</keyword>
<gene>
    <name evidence="3" type="ORF">EY643_12730</name>
</gene>
<evidence type="ECO:0000256" key="1">
    <source>
        <dbReference type="SAM" id="Phobius"/>
    </source>
</evidence>
<dbReference type="InterPro" id="IPR005804">
    <property type="entry name" value="FA_desaturase_dom"/>
</dbReference>
<dbReference type="GO" id="GO:0016717">
    <property type="term" value="F:oxidoreductase activity, acting on paired donors, with oxidation of a pair of donors resulting in the reduction of molecular oxygen to two molecules of water"/>
    <property type="evidence" value="ECO:0007669"/>
    <property type="project" value="TreeGrafter"/>
</dbReference>
<evidence type="ECO:0000259" key="2">
    <source>
        <dbReference type="Pfam" id="PF00487"/>
    </source>
</evidence>
<reference evidence="3 4" key="1">
    <citation type="submission" date="2019-02" db="EMBL/GenBank/DDBJ databases">
        <authorList>
            <person name="Li S.-H."/>
        </authorList>
    </citation>
    <scope>NUCLEOTIDE SEQUENCE [LARGE SCALE GENOMIC DNA]</scope>
    <source>
        <strain evidence="3 4">IMCC14385</strain>
    </source>
</reference>
<dbReference type="Pfam" id="PF00487">
    <property type="entry name" value="FA_desaturase"/>
    <property type="match status" value="1"/>
</dbReference>
<dbReference type="InterPro" id="IPR012171">
    <property type="entry name" value="Fatty_acid_desaturase"/>
</dbReference>
<dbReference type="GO" id="GO:0008610">
    <property type="term" value="P:lipid biosynthetic process"/>
    <property type="evidence" value="ECO:0007669"/>
    <property type="project" value="UniProtKB-ARBA"/>
</dbReference>
<feature type="transmembrane region" description="Helical" evidence="1">
    <location>
        <begin position="148"/>
        <end position="168"/>
    </location>
</feature>
<dbReference type="GO" id="GO:0016020">
    <property type="term" value="C:membrane"/>
    <property type="evidence" value="ECO:0007669"/>
    <property type="project" value="TreeGrafter"/>
</dbReference>